<dbReference type="Pfam" id="PF12822">
    <property type="entry name" value="ECF_trnsprt"/>
    <property type="match status" value="1"/>
</dbReference>
<feature type="transmembrane region" description="Helical" evidence="1">
    <location>
        <begin position="75"/>
        <end position="93"/>
    </location>
</feature>
<evidence type="ECO:0000313" key="2">
    <source>
        <dbReference type="EMBL" id="MEI5993166.1"/>
    </source>
</evidence>
<dbReference type="EMBL" id="NGLE01000004">
    <property type="protein sequence ID" value="OTO05810.1"/>
    <property type="molecule type" value="Genomic_DNA"/>
</dbReference>
<proteinExistence type="predicted"/>
<dbReference type="Gene3D" id="1.10.1760.20">
    <property type="match status" value="1"/>
</dbReference>
<reference evidence="3" key="1">
    <citation type="submission" date="2017-05" db="EMBL/GenBank/DDBJ databases">
        <title>The Genome Sequence of Enterococcus sp. 4G2_DIV0659.</title>
        <authorList>
            <consortium name="The Broad Institute Genomics Platform"/>
            <consortium name="The Broad Institute Genomic Center for Infectious Diseases"/>
            <person name="Earl A."/>
            <person name="Manson A."/>
            <person name="Schwartman J."/>
            <person name="Gilmore M."/>
            <person name="Abouelleil A."/>
            <person name="Cao P."/>
            <person name="Chapman S."/>
            <person name="Cusick C."/>
            <person name="Shea T."/>
            <person name="Young S."/>
            <person name="Neafsey D."/>
            <person name="Nusbaum C."/>
            <person name="Birren B."/>
        </authorList>
    </citation>
    <scope>NUCLEOTIDE SEQUENCE [LARGE SCALE GENOMIC DNA]</scope>
    <source>
        <strain evidence="3">4G2_DIV0659</strain>
    </source>
</reference>
<dbReference type="NCBIfam" id="TIGR04518">
    <property type="entry name" value="ECF_S_folT_fam"/>
    <property type="match status" value="1"/>
</dbReference>
<dbReference type="EMBL" id="NGLE02000001">
    <property type="protein sequence ID" value="MEI5993166.1"/>
    <property type="molecule type" value="Genomic_DNA"/>
</dbReference>
<keyword evidence="1" id="KW-1133">Transmembrane helix</keyword>
<sequence length="170" mass="19409">MTKDKVRLVARGGLFIALQIVLGSLLSIQFLTLKISFAFIVTAISARFFRPFEVALISAVGYFLGMILFPKFPFFPGFILTAFLTGLVFGYAYSGQITVKKLLLTNFFVTFGLNLFLNSLWLNMLYGTSWDVLMSTRFIQQLIQFPVYCVTLFILFRLPIISQLRKEELN</sequence>
<feature type="transmembrane region" description="Helical" evidence="1">
    <location>
        <begin position="12"/>
        <end position="40"/>
    </location>
</feature>
<name>A0A242C7C7_9ENTE</name>
<gene>
    <name evidence="2" type="ORF">A5880_000707</name>
    <name evidence="3" type="ORF">A5880_002985</name>
</gene>
<evidence type="ECO:0000313" key="4">
    <source>
        <dbReference type="Proteomes" id="UP000195139"/>
    </source>
</evidence>
<comment type="caution">
    <text evidence="3">The sequence shown here is derived from an EMBL/GenBank/DDBJ whole genome shotgun (WGS) entry which is preliminary data.</text>
</comment>
<evidence type="ECO:0008006" key="5">
    <source>
        <dbReference type="Google" id="ProtNLM"/>
    </source>
</evidence>
<reference evidence="2 4" key="2">
    <citation type="submission" date="2018-07" db="EMBL/GenBank/DDBJ databases">
        <title>The Genome Sequence of Enterococcus sp. DIV0659b.</title>
        <authorList>
            <consortium name="The Broad Institute Genomics Platform"/>
            <consortium name="The Broad Institute Genomic Center for Infectious Diseases"/>
            <person name="Earl A."/>
            <person name="Manson A."/>
            <person name="Schwartman J."/>
            <person name="Gilmore M."/>
            <person name="Abouelleil A."/>
            <person name="Cao P."/>
            <person name="Chapman S."/>
            <person name="Cusick C."/>
            <person name="Shea T."/>
            <person name="Young S."/>
            <person name="Neafsey D."/>
            <person name="Nusbaum C."/>
            <person name="Birren B."/>
        </authorList>
    </citation>
    <scope>NUCLEOTIDE SEQUENCE [LARGE SCALE GENOMIC DNA]</scope>
    <source>
        <strain evidence="2 4">4G2_DIV0659</strain>
    </source>
</reference>
<dbReference type="OrthoDB" id="4624at2"/>
<feature type="transmembrane region" description="Helical" evidence="1">
    <location>
        <begin position="52"/>
        <end position="69"/>
    </location>
</feature>
<keyword evidence="1" id="KW-0812">Transmembrane</keyword>
<keyword evidence="4" id="KW-1185">Reference proteome</keyword>
<evidence type="ECO:0000313" key="3">
    <source>
        <dbReference type="EMBL" id="OTO05810.1"/>
    </source>
</evidence>
<dbReference type="InterPro" id="IPR024529">
    <property type="entry name" value="ECF_trnsprt_substrate-spec"/>
</dbReference>
<dbReference type="Proteomes" id="UP000195139">
    <property type="component" value="Unassembled WGS sequence"/>
</dbReference>
<dbReference type="InterPro" id="IPR030949">
    <property type="entry name" value="ECF_S_folate_fam"/>
</dbReference>
<dbReference type="AlphaFoldDB" id="A0A242C7C7"/>
<feature type="transmembrane region" description="Helical" evidence="1">
    <location>
        <begin position="142"/>
        <end position="160"/>
    </location>
</feature>
<organism evidence="3">
    <name type="scientific">Candidatus Enterococcus mansonii</name>
    <dbReference type="NCBI Taxonomy" id="1834181"/>
    <lineage>
        <taxon>Bacteria</taxon>
        <taxon>Bacillati</taxon>
        <taxon>Bacillota</taxon>
        <taxon>Bacilli</taxon>
        <taxon>Lactobacillales</taxon>
        <taxon>Enterococcaceae</taxon>
        <taxon>Enterococcus</taxon>
    </lineage>
</organism>
<protein>
    <recommendedName>
        <fullName evidence="5">Integral membrane protein</fullName>
    </recommendedName>
</protein>
<keyword evidence="1" id="KW-0472">Membrane</keyword>
<evidence type="ECO:0000256" key="1">
    <source>
        <dbReference type="SAM" id="Phobius"/>
    </source>
</evidence>
<dbReference type="GO" id="GO:0022857">
    <property type="term" value="F:transmembrane transporter activity"/>
    <property type="evidence" value="ECO:0007669"/>
    <property type="project" value="InterPro"/>
</dbReference>
<dbReference type="RefSeq" id="WP_086331829.1">
    <property type="nucleotide sequence ID" value="NZ_NGLE02000001.1"/>
</dbReference>
<feature type="transmembrane region" description="Helical" evidence="1">
    <location>
        <begin position="102"/>
        <end position="122"/>
    </location>
</feature>
<dbReference type="STRING" id="1834181.A5880_002985"/>
<accession>A0A242C7C7</accession>